<comment type="caution">
    <text evidence="1">The sequence shown here is derived from an EMBL/GenBank/DDBJ whole genome shotgun (WGS) entry which is preliminary data.</text>
</comment>
<name>A0ABV7TK79_9RHOB</name>
<protein>
    <submittedName>
        <fullName evidence="1">Replication-relaxation family protein</fullName>
    </submittedName>
</protein>
<dbReference type="RefSeq" id="WP_386736885.1">
    <property type="nucleotide sequence ID" value="NZ_JBHRXI010000017.1"/>
</dbReference>
<dbReference type="Proteomes" id="UP001595629">
    <property type="component" value="Unassembled WGS sequence"/>
</dbReference>
<evidence type="ECO:0000313" key="2">
    <source>
        <dbReference type="Proteomes" id="UP001595629"/>
    </source>
</evidence>
<proteinExistence type="predicted"/>
<evidence type="ECO:0000313" key="1">
    <source>
        <dbReference type="EMBL" id="MFC3615618.1"/>
    </source>
</evidence>
<reference evidence="2" key="1">
    <citation type="journal article" date="2019" name="Int. J. Syst. Evol. Microbiol.">
        <title>The Global Catalogue of Microorganisms (GCM) 10K type strain sequencing project: providing services to taxonomists for standard genome sequencing and annotation.</title>
        <authorList>
            <consortium name="The Broad Institute Genomics Platform"/>
            <consortium name="The Broad Institute Genome Sequencing Center for Infectious Disease"/>
            <person name="Wu L."/>
            <person name="Ma J."/>
        </authorList>
    </citation>
    <scope>NUCLEOTIDE SEQUENCE [LARGE SCALE GENOMIC DNA]</scope>
    <source>
        <strain evidence="2">KCTC 42911</strain>
    </source>
</reference>
<sequence length="298" mass="33948">MAHPQTDRLGRATFHYIAPERHVRPTARELRWLKHIERHGPQSSQYLYELTRDTHRCRDTALRQMQKLRAGGYLCLPPQQRATERAEFNPYIYDLTDRAHDHLAELGLAEPTHRPTGHWWHAYLTACVTSSIDICAAHAGIRYIPAHEILNRSGASIAIPHGPSTLIPDQLFALDYDGRYRAFALEVDRGTEPKTSPANRKSWARTIAQYDDILANETYKSHYGLKANLVVLWVFTSRSKQERFLALMRDRPVAADKAVLTQAMLSVRCGGGLSGVARRLFEKPWERVNASEVSICEV</sequence>
<dbReference type="Pfam" id="PF13814">
    <property type="entry name" value="Replic_Relax"/>
    <property type="match status" value="1"/>
</dbReference>
<organism evidence="1 2">
    <name type="scientific">Lutimaribacter marinistellae</name>
    <dbReference type="NCBI Taxonomy" id="1820329"/>
    <lineage>
        <taxon>Bacteria</taxon>
        <taxon>Pseudomonadati</taxon>
        <taxon>Pseudomonadota</taxon>
        <taxon>Alphaproteobacteria</taxon>
        <taxon>Rhodobacterales</taxon>
        <taxon>Roseobacteraceae</taxon>
        <taxon>Lutimaribacter</taxon>
    </lineage>
</organism>
<keyword evidence="2" id="KW-1185">Reference proteome</keyword>
<dbReference type="EMBL" id="JBHRXI010000017">
    <property type="protein sequence ID" value="MFC3615618.1"/>
    <property type="molecule type" value="Genomic_DNA"/>
</dbReference>
<gene>
    <name evidence="1" type="ORF">ACFORG_17815</name>
</gene>
<accession>A0ABV7TK79</accession>
<dbReference type="InterPro" id="IPR025855">
    <property type="entry name" value="Replic_Relax"/>
</dbReference>